<accession>A0ACB8UW93</accession>
<reference evidence="1" key="1">
    <citation type="journal article" date="2022" name="bioRxiv">
        <title>Population genetic analysis of Ophidiomyces ophidiicola, the causative agent of snake fungal disease, indicates recent introductions to the USA.</title>
        <authorList>
            <person name="Ladner J.T."/>
            <person name="Palmer J.M."/>
            <person name="Ettinger C.L."/>
            <person name="Stajich J.E."/>
            <person name="Farrell T.M."/>
            <person name="Glorioso B.M."/>
            <person name="Lawson B."/>
            <person name="Price S.J."/>
            <person name="Stengle A.G."/>
            <person name="Grear D.A."/>
            <person name="Lorch J.M."/>
        </authorList>
    </citation>
    <scope>NUCLEOTIDE SEQUENCE</scope>
    <source>
        <strain evidence="1">NWHC 24266-5</strain>
    </source>
</reference>
<sequence length="671" mass="75263">MAAPVPSVIDDTSLKKSTEDGGRLISGDSSSKGVRFSNTVDSSHPPEDPAQFFLNFAAQLSTFSQQSGKRERLVRRLRQQDTLLARATDRQFQYPSYLSRRKLAREEEMDQLSKIDEQLEQHRKSQIAFSKTFARMVANNDMVSQVRQDTDTSLVLAQRALKTAEAAIAQQKNINEEPTIKNIRSQLQSQFDKTKQLAQSLSENTSRLKEMSSQYDSLNTQVVNISKTSAKSPSRDMQDMSKCLEATEESFSTQCQLLEGRISELENRKTTPSSDLDTLKSDIENLSRQLEKLREIQEQKDNEIDREFQRVDTGRVEISDKLSAECALLKKEVEARILTFEEKETRQNLNAEIAKIHTAIKFQFERLGAHDVAVTSLESRYNKLSSEPIVRQMVASMQEMYPYASTAQKEIGVLKENLKELTNRLNAISAQLQAADASQAALKRIQDIEKAERATMIKDMNSEKNRISKSIEDVVVRLGEMENITSGHLAKAIYQSEESLSKAKALEERLNIADKPESLGTLSDTQFNLTAVTPPTRNGSGTVPIINDESEKTRLSGTSSTSSPSSSKRLLAPNIPIEPKGHRQDFRNPWEPSVTGQPNVRSPEAYTNNEAPRAAPFGNAPLSQRTSWPNSGDSLQHQASYPRLGGDSYRPYYSPRKRRRTNGISSSDDDS</sequence>
<comment type="caution">
    <text evidence="1">The sequence shown here is derived from an EMBL/GenBank/DDBJ whole genome shotgun (WGS) entry which is preliminary data.</text>
</comment>
<gene>
    <name evidence="1" type="ORF">LOY88_003805</name>
</gene>
<proteinExistence type="predicted"/>
<evidence type="ECO:0000313" key="1">
    <source>
        <dbReference type="EMBL" id="KAI2386041.1"/>
    </source>
</evidence>
<dbReference type="EMBL" id="JALBCA010000052">
    <property type="protein sequence ID" value="KAI2386041.1"/>
    <property type="molecule type" value="Genomic_DNA"/>
</dbReference>
<protein>
    <submittedName>
        <fullName evidence="1">Uncharacterized protein</fullName>
    </submittedName>
</protein>
<organism evidence="1">
    <name type="scientific">Ophidiomyces ophidiicola</name>
    <dbReference type="NCBI Taxonomy" id="1387563"/>
    <lineage>
        <taxon>Eukaryota</taxon>
        <taxon>Fungi</taxon>
        <taxon>Dikarya</taxon>
        <taxon>Ascomycota</taxon>
        <taxon>Pezizomycotina</taxon>
        <taxon>Eurotiomycetes</taxon>
        <taxon>Eurotiomycetidae</taxon>
        <taxon>Onygenales</taxon>
        <taxon>Onygenaceae</taxon>
        <taxon>Ophidiomyces</taxon>
    </lineage>
</organism>
<name>A0ACB8UW93_9EURO</name>